<reference evidence="3 4" key="1">
    <citation type="submission" date="2017-03" db="EMBL/GenBank/DDBJ databases">
        <title>Genomes of endolithic fungi from Antarctica.</title>
        <authorList>
            <person name="Coleine C."/>
            <person name="Masonjones S."/>
            <person name="Stajich J.E."/>
        </authorList>
    </citation>
    <scope>NUCLEOTIDE SEQUENCE [LARGE SCALE GENOMIC DNA]</scope>
    <source>
        <strain evidence="3 4">CCFEE 6314</strain>
    </source>
</reference>
<keyword evidence="2" id="KW-0560">Oxidoreductase</keyword>
<dbReference type="GO" id="GO:0016491">
    <property type="term" value="F:oxidoreductase activity"/>
    <property type="evidence" value="ECO:0007669"/>
    <property type="project" value="UniProtKB-KW"/>
</dbReference>
<evidence type="ECO:0000313" key="3">
    <source>
        <dbReference type="EMBL" id="RVX67698.1"/>
    </source>
</evidence>
<dbReference type="SUPFAM" id="SSF51735">
    <property type="entry name" value="NAD(P)-binding Rossmann-fold domains"/>
    <property type="match status" value="1"/>
</dbReference>
<dbReference type="Pfam" id="PF00106">
    <property type="entry name" value="adh_short"/>
    <property type="match status" value="1"/>
</dbReference>
<accession>A0A438MX51</accession>
<protein>
    <recommendedName>
        <fullName evidence="5">NmrA-like domain-containing protein</fullName>
    </recommendedName>
</protein>
<evidence type="ECO:0000313" key="4">
    <source>
        <dbReference type="Proteomes" id="UP000288859"/>
    </source>
</evidence>
<dbReference type="InterPro" id="IPR036291">
    <property type="entry name" value="NAD(P)-bd_dom_sf"/>
</dbReference>
<proteinExistence type="inferred from homology"/>
<evidence type="ECO:0000256" key="2">
    <source>
        <dbReference type="ARBA" id="ARBA00023002"/>
    </source>
</evidence>
<dbReference type="Gene3D" id="3.40.50.720">
    <property type="entry name" value="NAD(P)-binding Rossmann-like Domain"/>
    <property type="match status" value="1"/>
</dbReference>
<name>A0A438MX51_EXOME</name>
<organism evidence="3 4">
    <name type="scientific">Exophiala mesophila</name>
    <name type="common">Black yeast-like fungus</name>
    <dbReference type="NCBI Taxonomy" id="212818"/>
    <lineage>
        <taxon>Eukaryota</taxon>
        <taxon>Fungi</taxon>
        <taxon>Dikarya</taxon>
        <taxon>Ascomycota</taxon>
        <taxon>Pezizomycotina</taxon>
        <taxon>Eurotiomycetes</taxon>
        <taxon>Chaetothyriomycetidae</taxon>
        <taxon>Chaetothyriales</taxon>
        <taxon>Herpotrichiellaceae</taxon>
        <taxon>Exophiala</taxon>
    </lineage>
</organism>
<dbReference type="AlphaFoldDB" id="A0A438MX51"/>
<comment type="caution">
    <text evidence="3">The sequence shown here is derived from an EMBL/GenBank/DDBJ whole genome shotgun (WGS) entry which is preliminary data.</text>
</comment>
<dbReference type="PANTHER" id="PTHR43669">
    <property type="entry name" value="5-KETO-D-GLUCONATE 5-REDUCTASE"/>
    <property type="match status" value="1"/>
</dbReference>
<dbReference type="InterPro" id="IPR002347">
    <property type="entry name" value="SDR_fam"/>
</dbReference>
<dbReference type="OrthoDB" id="10254221at2759"/>
<evidence type="ECO:0000256" key="1">
    <source>
        <dbReference type="ARBA" id="ARBA00006484"/>
    </source>
</evidence>
<gene>
    <name evidence="3" type="ORF">B0A52_07821</name>
</gene>
<dbReference type="PANTHER" id="PTHR43669:SF3">
    <property type="entry name" value="ALCOHOL DEHYDROGENASE, PUTATIVE (AFU_ORTHOLOGUE AFUA_3G03445)-RELATED"/>
    <property type="match status" value="1"/>
</dbReference>
<sequence length="251" mass="27784">METVLVVGATGNIGVSVVIAALNTKREVLAVVRNQAAAEKLYHHVGTQKGITTVEADITSEDGVSKVVERVKKGELPAFQHVYVSVGVFNPQTPIYEVDVDYYRDTMKINSECAFYAYRATIPYLLEKADPNATWTLVTGGAGMQGIGGITGISQGALYSMSAVACRELEKTNVRFNEAYLDYRVEYDEQCDGEGNEWKMRSSDYAKIYEQILTQKDIEACRVITESPKDLKKIRYEKKLAGLNGANTWGQ</sequence>
<dbReference type="EMBL" id="NAJM01000045">
    <property type="protein sequence ID" value="RVX67698.1"/>
    <property type="molecule type" value="Genomic_DNA"/>
</dbReference>
<evidence type="ECO:0008006" key="5">
    <source>
        <dbReference type="Google" id="ProtNLM"/>
    </source>
</evidence>
<dbReference type="Proteomes" id="UP000288859">
    <property type="component" value="Unassembled WGS sequence"/>
</dbReference>
<comment type="similarity">
    <text evidence="1">Belongs to the short-chain dehydrogenases/reductases (SDR) family.</text>
</comment>